<dbReference type="Proteomes" id="UP000178774">
    <property type="component" value="Unassembled WGS sequence"/>
</dbReference>
<protein>
    <recommendedName>
        <fullName evidence="1">Metallo-beta-lactamase domain-containing protein</fullName>
    </recommendedName>
</protein>
<dbReference type="Pfam" id="PF12706">
    <property type="entry name" value="Lactamase_B_2"/>
    <property type="match status" value="1"/>
</dbReference>
<dbReference type="EMBL" id="MHOP01000003">
    <property type="protein sequence ID" value="OGZ66609.1"/>
    <property type="molecule type" value="Genomic_DNA"/>
</dbReference>
<evidence type="ECO:0000259" key="1">
    <source>
        <dbReference type="Pfam" id="PF12706"/>
    </source>
</evidence>
<gene>
    <name evidence="2" type="ORF">A2822_03230</name>
</gene>
<proteinExistence type="predicted"/>
<dbReference type="AlphaFoldDB" id="A0A1G2HW28"/>
<dbReference type="Gene3D" id="3.60.15.10">
    <property type="entry name" value="Ribonuclease Z/Hydroxyacylglutathione hydrolase-like"/>
    <property type="match status" value="1"/>
</dbReference>
<evidence type="ECO:0000313" key="3">
    <source>
        <dbReference type="Proteomes" id="UP000178774"/>
    </source>
</evidence>
<dbReference type="SUPFAM" id="SSF56281">
    <property type="entry name" value="Metallo-hydrolase/oxidoreductase"/>
    <property type="match status" value="1"/>
</dbReference>
<dbReference type="PANTHER" id="PTHR42663:SF6">
    <property type="entry name" value="HYDROLASE C777.06C-RELATED"/>
    <property type="match status" value="1"/>
</dbReference>
<reference evidence="2 3" key="1">
    <citation type="journal article" date="2016" name="Nat. Commun.">
        <title>Thousands of microbial genomes shed light on interconnected biogeochemical processes in an aquifer system.</title>
        <authorList>
            <person name="Anantharaman K."/>
            <person name="Brown C.T."/>
            <person name="Hug L.A."/>
            <person name="Sharon I."/>
            <person name="Castelle C.J."/>
            <person name="Probst A.J."/>
            <person name="Thomas B.C."/>
            <person name="Singh A."/>
            <person name="Wilkins M.J."/>
            <person name="Karaoz U."/>
            <person name="Brodie E.L."/>
            <person name="Williams K.H."/>
            <person name="Hubbard S.S."/>
            <person name="Banfield J.F."/>
        </authorList>
    </citation>
    <scope>NUCLEOTIDE SEQUENCE [LARGE SCALE GENOMIC DNA]</scope>
</reference>
<dbReference type="InterPro" id="IPR036866">
    <property type="entry name" value="RibonucZ/Hydroxyglut_hydro"/>
</dbReference>
<evidence type="ECO:0000313" key="2">
    <source>
        <dbReference type="EMBL" id="OGZ66609.1"/>
    </source>
</evidence>
<dbReference type="InterPro" id="IPR001279">
    <property type="entry name" value="Metallo-B-lactamas"/>
</dbReference>
<comment type="caution">
    <text evidence="2">The sequence shown here is derived from an EMBL/GenBank/DDBJ whole genome shotgun (WGS) entry which is preliminary data.</text>
</comment>
<sequence length="267" mass="28668">MARIIFLGTAGSSAVVSKQLRSSGGIVLQVGDLQFHIDPGPGALNKAKEYGINLHNTTAVLVSHNHINHCNDLNAVVDAMTHGGIEHRGIVLASKSVLQASDKHHPFLTKYHQSLVEKIIPVEKNHKIGLELVEIHVLSAEHTDSSAVGFKFFCPKFTLAYTGDTQVTPKLLEELTGTDLLVLNVPYPGESGTGMNLDVNAAVQIISHVKPKMAILTHFGLQMLKADPIMQAREIQRITGIQTIAAHDGLAISPGASPNHSPVKGFD</sequence>
<feature type="domain" description="Metallo-beta-lactamase" evidence="1">
    <location>
        <begin position="35"/>
        <end position="219"/>
    </location>
</feature>
<dbReference type="PANTHER" id="PTHR42663">
    <property type="entry name" value="HYDROLASE C777.06C-RELATED-RELATED"/>
    <property type="match status" value="1"/>
</dbReference>
<name>A0A1G2HW28_9BACT</name>
<accession>A0A1G2HW28</accession>
<organism evidence="2 3">
    <name type="scientific">Candidatus Staskawiczbacteria bacterium RIFCSPHIGHO2_01_FULL_41_41</name>
    <dbReference type="NCBI Taxonomy" id="1802203"/>
    <lineage>
        <taxon>Bacteria</taxon>
        <taxon>Candidatus Staskawicziibacteriota</taxon>
    </lineage>
</organism>